<dbReference type="GO" id="GO:0006424">
    <property type="term" value="P:glutamyl-tRNA aminoacylation"/>
    <property type="evidence" value="ECO:0007669"/>
    <property type="project" value="InterPro"/>
</dbReference>
<dbReference type="Gene3D" id="3.40.50.620">
    <property type="entry name" value="HUPs"/>
    <property type="match status" value="1"/>
</dbReference>
<evidence type="ECO:0000256" key="15">
    <source>
        <dbReference type="SAM" id="MobiDB-lite"/>
    </source>
</evidence>
<evidence type="ECO:0000313" key="18">
    <source>
        <dbReference type="Proteomes" id="UP000596902"/>
    </source>
</evidence>
<dbReference type="InterPro" id="IPR004526">
    <property type="entry name" value="Glu-tRNA-synth_arc/euk"/>
</dbReference>
<dbReference type="EMBL" id="JAAABM010000002">
    <property type="protein sequence ID" value="KAF7680309.1"/>
    <property type="molecule type" value="Genomic_DNA"/>
</dbReference>
<keyword evidence="11 17" id="KW-0030">Aminoacyl-tRNA synthetase</keyword>
<feature type="region of interest" description="Disordered" evidence="15">
    <location>
        <begin position="649"/>
        <end position="798"/>
    </location>
</feature>
<dbReference type="Proteomes" id="UP000596902">
    <property type="component" value="Unassembled WGS sequence"/>
</dbReference>
<dbReference type="PANTHER" id="PTHR43097:SF5">
    <property type="entry name" value="GLUTAMATE--TRNA LIGASE"/>
    <property type="match status" value="1"/>
</dbReference>
<dbReference type="Gene3D" id="1.10.1160.10">
    <property type="entry name" value="Glutamyl-trna Synthetase, Domain 2"/>
    <property type="match status" value="1"/>
</dbReference>
<dbReference type="SMART" id="SM00460">
    <property type="entry name" value="TGc"/>
    <property type="match status" value="1"/>
</dbReference>
<feature type="compositionally biased region" description="Basic residues" evidence="15">
    <location>
        <begin position="581"/>
        <end position="591"/>
    </location>
</feature>
<feature type="compositionally biased region" description="Polar residues" evidence="15">
    <location>
        <begin position="452"/>
        <end position="468"/>
    </location>
</feature>
<feature type="region of interest" description="Disordered" evidence="15">
    <location>
        <begin position="1446"/>
        <end position="1469"/>
    </location>
</feature>
<dbReference type="InterPro" id="IPR011035">
    <property type="entry name" value="Ribosomal_bL25/Gln-tRNA_synth"/>
</dbReference>
<dbReference type="EC" id="6.1.1.17" evidence="3"/>
<dbReference type="PROSITE" id="PS00178">
    <property type="entry name" value="AA_TRNA_LIGASE_I"/>
    <property type="match status" value="1"/>
</dbReference>
<evidence type="ECO:0000256" key="11">
    <source>
        <dbReference type="ARBA" id="ARBA00023146"/>
    </source>
</evidence>
<dbReference type="InterPro" id="IPR020058">
    <property type="entry name" value="Glu/Gln-tRNA-synth_Ib_cat-dom"/>
</dbReference>
<proteinExistence type="inferred from homology"/>
<dbReference type="RefSeq" id="XP_038790299.1">
    <property type="nucleotide sequence ID" value="XM_038927007.1"/>
</dbReference>
<evidence type="ECO:0000256" key="4">
    <source>
        <dbReference type="ARBA" id="ARBA00022443"/>
    </source>
</evidence>
<dbReference type="InterPro" id="IPR002931">
    <property type="entry name" value="Transglutaminase-like"/>
</dbReference>
<feature type="compositionally biased region" description="Polar residues" evidence="15">
    <location>
        <begin position="135"/>
        <end position="151"/>
    </location>
</feature>
<feature type="region of interest" description="Disordered" evidence="15">
    <location>
        <begin position="132"/>
        <end position="636"/>
    </location>
</feature>
<evidence type="ECO:0000256" key="1">
    <source>
        <dbReference type="ARBA" id="ARBA00004496"/>
    </source>
</evidence>
<dbReference type="NCBIfam" id="TIGR00463">
    <property type="entry name" value="gltX_arch"/>
    <property type="match status" value="1"/>
</dbReference>
<dbReference type="SUPFAM" id="SSF52374">
    <property type="entry name" value="Nucleotidylyl transferase"/>
    <property type="match status" value="1"/>
</dbReference>
<evidence type="ECO:0000256" key="12">
    <source>
        <dbReference type="ARBA" id="ARBA00030865"/>
    </source>
</evidence>
<organism evidence="17 18">
    <name type="scientific">Alternaria burnsii</name>
    <dbReference type="NCBI Taxonomy" id="1187904"/>
    <lineage>
        <taxon>Eukaryota</taxon>
        <taxon>Fungi</taxon>
        <taxon>Dikarya</taxon>
        <taxon>Ascomycota</taxon>
        <taxon>Pezizomycotina</taxon>
        <taxon>Dothideomycetes</taxon>
        <taxon>Pleosporomycetidae</taxon>
        <taxon>Pleosporales</taxon>
        <taxon>Pleosporineae</taxon>
        <taxon>Pleosporaceae</taxon>
        <taxon>Alternaria</taxon>
        <taxon>Alternaria sect. Alternaria</taxon>
    </lineage>
</organism>
<reference evidence="17" key="1">
    <citation type="submission" date="2020-01" db="EMBL/GenBank/DDBJ databases">
        <authorList>
            <person name="Feng Z.H.Z."/>
        </authorList>
    </citation>
    <scope>NUCLEOTIDE SEQUENCE</scope>
    <source>
        <strain evidence="17">CBS107.38</strain>
    </source>
</reference>
<dbReference type="Pfam" id="PF20974">
    <property type="entry name" value="tRNA-synt_1c_C2"/>
    <property type="match status" value="1"/>
</dbReference>
<dbReference type="InterPro" id="IPR036028">
    <property type="entry name" value="SH3-like_dom_sf"/>
</dbReference>
<evidence type="ECO:0000256" key="5">
    <source>
        <dbReference type="ARBA" id="ARBA00022490"/>
    </source>
</evidence>
<feature type="compositionally biased region" description="Polar residues" evidence="15">
    <location>
        <begin position="680"/>
        <end position="705"/>
    </location>
</feature>
<dbReference type="InterPro" id="IPR050132">
    <property type="entry name" value="Gln/Glu-tRNA_Ligase"/>
</dbReference>
<evidence type="ECO:0000259" key="16">
    <source>
        <dbReference type="PROSITE" id="PS50002"/>
    </source>
</evidence>
<keyword evidence="8" id="KW-0547">Nucleotide-binding</keyword>
<feature type="compositionally biased region" description="Low complexity" evidence="15">
    <location>
        <begin position="749"/>
        <end position="770"/>
    </location>
</feature>
<dbReference type="Gene3D" id="2.30.30.40">
    <property type="entry name" value="SH3 Domains"/>
    <property type="match status" value="1"/>
</dbReference>
<reference evidence="17" key="2">
    <citation type="submission" date="2020-08" db="EMBL/GenBank/DDBJ databases">
        <title>Draft Genome Sequence of Cumin Blight Pathogen Alternaria burnsii.</title>
        <authorList>
            <person name="Feng Z."/>
        </authorList>
    </citation>
    <scope>NUCLEOTIDE SEQUENCE</scope>
    <source>
        <strain evidence="17">CBS107.38</strain>
    </source>
</reference>
<feature type="compositionally biased region" description="Basic and acidic residues" evidence="15">
    <location>
        <begin position="528"/>
        <end position="541"/>
    </location>
</feature>
<feature type="compositionally biased region" description="Basic and acidic residues" evidence="15">
    <location>
        <begin position="1446"/>
        <end position="1465"/>
    </location>
</feature>
<dbReference type="InterPro" id="IPR049437">
    <property type="entry name" value="tRNA-synt_1c_C2"/>
</dbReference>
<name>A0A8H7B9V5_9PLEO</name>
<keyword evidence="5" id="KW-0963">Cytoplasm</keyword>
<feature type="compositionally biased region" description="Polar residues" evidence="15">
    <location>
        <begin position="1257"/>
        <end position="1272"/>
    </location>
</feature>
<evidence type="ECO:0000256" key="13">
    <source>
        <dbReference type="ARBA" id="ARBA00048351"/>
    </source>
</evidence>
<comment type="catalytic activity">
    <reaction evidence="13">
        <text>tRNA(Glu) + L-glutamate + ATP = L-glutamyl-tRNA(Glu) + AMP + diphosphate</text>
        <dbReference type="Rhea" id="RHEA:23540"/>
        <dbReference type="Rhea" id="RHEA-COMP:9663"/>
        <dbReference type="Rhea" id="RHEA-COMP:9680"/>
        <dbReference type="ChEBI" id="CHEBI:29985"/>
        <dbReference type="ChEBI" id="CHEBI:30616"/>
        <dbReference type="ChEBI" id="CHEBI:33019"/>
        <dbReference type="ChEBI" id="CHEBI:78442"/>
        <dbReference type="ChEBI" id="CHEBI:78520"/>
        <dbReference type="ChEBI" id="CHEBI:456215"/>
        <dbReference type="EC" id="6.1.1.17"/>
    </reaction>
</comment>
<keyword evidence="18" id="KW-1185">Reference proteome</keyword>
<protein>
    <recommendedName>
        <fullName evidence="3">glutamate--tRNA ligase</fullName>
        <ecNumber evidence="3">6.1.1.17</ecNumber>
    </recommendedName>
    <alternativeName>
        <fullName evidence="12">Glutamyl-tRNA synthetase</fullName>
    </alternativeName>
</protein>
<dbReference type="SMART" id="SM00326">
    <property type="entry name" value="SH3"/>
    <property type="match status" value="1"/>
</dbReference>
<comment type="caution">
    <text evidence="17">The sequence shown here is derived from an EMBL/GenBank/DDBJ whole genome shotgun (WGS) entry which is preliminary data.</text>
</comment>
<keyword evidence="6" id="KW-0597">Phosphoprotein</keyword>
<dbReference type="InterPro" id="IPR056409">
    <property type="entry name" value="Ig_CYK3_C"/>
</dbReference>
<dbReference type="FunFam" id="3.90.800.10:FF:000001">
    <property type="entry name" value="Glutamine--tRNA ligase"/>
    <property type="match status" value="1"/>
</dbReference>
<dbReference type="InterPro" id="IPR020061">
    <property type="entry name" value="Glu_tRNA_lig_a-bdl"/>
</dbReference>
<dbReference type="SUPFAM" id="SSF50715">
    <property type="entry name" value="Ribosomal protein L25-like"/>
    <property type="match status" value="1"/>
</dbReference>
<dbReference type="GO" id="GO:0005829">
    <property type="term" value="C:cytosol"/>
    <property type="evidence" value="ECO:0007669"/>
    <property type="project" value="TreeGrafter"/>
</dbReference>
<dbReference type="PRINTS" id="PR00987">
    <property type="entry name" value="TRNASYNTHGLU"/>
</dbReference>
<dbReference type="Pfam" id="PF01841">
    <property type="entry name" value="Transglut_core"/>
    <property type="match status" value="1"/>
</dbReference>
<dbReference type="Gene3D" id="1.20.1050.10">
    <property type="match status" value="1"/>
</dbReference>
<dbReference type="SUPFAM" id="SSF54001">
    <property type="entry name" value="Cysteine proteinases"/>
    <property type="match status" value="1"/>
</dbReference>
<dbReference type="GeneID" id="62200185"/>
<evidence type="ECO:0000256" key="6">
    <source>
        <dbReference type="ARBA" id="ARBA00022553"/>
    </source>
</evidence>
<dbReference type="Pfam" id="PF03950">
    <property type="entry name" value="tRNA-synt_1c_C"/>
    <property type="match status" value="1"/>
</dbReference>
<dbReference type="Gene3D" id="3.10.620.30">
    <property type="match status" value="1"/>
</dbReference>
<dbReference type="InterPro" id="IPR020056">
    <property type="entry name" value="Rbsml_bL25/Gln-tRNA_synth_N"/>
</dbReference>
<dbReference type="CDD" id="cd11889">
    <property type="entry name" value="SH3_Cyk3p-like"/>
    <property type="match status" value="1"/>
</dbReference>
<feature type="region of interest" description="Disordered" evidence="15">
    <location>
        <begin position="1229"/>
        <end position="1297"/>
    </location>
</feature>
<dbReference type="FunFam" id="2.40.240.10:FF:000004">
    <property type="entry name" value="Glutamyl-tRNA synthetase, cytoplasmic"/>
    <property type="match status" value="1"/>
</dbReference>
<dbReference type="HAMAP" id="MF_02076">
    <property type="entry name" value="Glu_tRNA_synth_type2"/>
    <property type="match status" value="1"/>
</dbReference>
<accession>A0A8H7B9V5</accession>
<evidence type="ECO:0000256" key="9">
    <source>
        <dbReference type="ARBA" id="ARBA00022840"/>
    </source>
</evidence>
<sequence>MAVGQALPVRFPCWCKAVYSWGGETKRDLGFIEGDLIEVLNAGDGSWWMGRLKRDRRMVGLFPSNFVELLSEDYQPWARNGSGGSMSRQNSAQEQPKPAPQKQKSTFRKPFTAYAAAGAPNPAAAARERLKAGINSPNGSVKTKSPFSSMKRSSTESRESPPPASSTRKQSNLRAVSPRPPSKRTPVTRAISPAPPSRHGSHTRAQSSPVPPADYRYQPRAVSPAPPIRRGSYIPPQSHAPPAQYQYQPRGVSPAPPIQHRNYARAASPAPPQQIQDMYRAASPAPPRPSQDVYRAPSPAPPRQSQDYYRAASPAPPVHYQEHSRAVSPAPSFQYRAYDRGPSPAPSFQERSRAASPAPSFQYRAYDRGPSPSPYQMQLDDDELSRGPSPAPYNDEYEEEPVDSPPPPPPPHRVAYDPSRAPSPAPPSHNGFITPEPPSPDPRARSGHFTPSPLTTAMNDVMSSLQDMTTSRSDESPEEPPTPSNPWSPEAFDQVYQESAKKVRAQSAMSRGDEDEEEGLPDVNNYMKRMESRLRRMKQQEQARNGELFIGDDEGPTVPLKSSHQRPGSSMADAEPEVQRKGSKLLNHRKSAYNVGRNALGRTFTSKTNSTTTTHTSNSTDRSLMSGHSATNMSATSAGSYYRKKFGKDRPKSVMNTKDTAGKGYGFDDGRPETPFTGVTYHSSHASQPQAGSSDIQQAEVSTPATDDPDPLGGLRQPLKTKRSGFFRKMIDTAKTQAANARSTIDTISRPGSRAASRAAGRSQSRAASRLDNSEPTGIEGGKSTHAAKESRETGLGTVDWVQVRRDVNRSNSLSKNERTERAERCQMMDIPVLNPIEILYESAEGDEGLDGLPITEPTDFAACSLAHVDKSARFINSIPLGTNPATLAQGYVCRPYRSDIQRLRAIFTWVSERISWEEDFEGQMDPKHVLQSKRGCSEEIAMVVAEMCASVGMHAEVVRGYLKTPGEPLDLESVARPNHFWNAVIVEGEWRIMDCSLAGPTNPKRVHYSTAGSSVAETWYFLARPMEICYSHVPLLPEQQHICPPQPHEVLMALPCATPAYFRHHLNVVNFDTSLLNLDNLEMAHVYVDVPEDVECVAEVEARAYDQDMDGDLFESGEIVRKPALAQAEWYSGQKRYTVKALLPNDGGQGVLKIYAGPRGLMHSNKLNPHNLAIGLPLTHTGTNPPYSFLTLHPTPHAQRHDLYVAQPQCANLALNNTFVFCVRQHPSSLTKSPEPSPAMHGRASPNPFARPASAMSMQSISATGSNYTNPSQSSSGSSGSSSNKPAKLAVQTPSGKIIRLTRKTEHISSTNDADGTAWETVIKIGEKGTWRGLVLADRSARCKTTVASMDAQIAEWQQRSEALKPLNLKQIEPHLLELDAHLTLRSHIVGYTISDADTIVWKTIRENRVAHAFIKQDLMKNLCRWFRYIEEAYPQSVVIVGGQGKKDEGAKGKGKKEGGKNDDANYDIGLQDVGDGTGIVTRFPPEPSGYLHIGHAKAALLNDYFAHEKYKGKLLLRFDDTNPTKEKQEFQDAIVEDCALLGIKPDQVSYTSDWFDQLYESCVQAIKDGLAYADDTMQEKMREERMNGIASARRDSSVEDNLAHFEEMRKGNEEGLKWCIRAKMSVDDPNKAMRDPVIYRCNPQAHHRTGEKWKIYPTYDFCCPIVDSLEGVTHALRTTEYNDRDAQYQWFIKNLKLRKVHNWGFARLNFVRTVLSKRKLTKIVDAGIVSGWDDPRMPTVRGVRRHGAVIPALREFILKQGPSKNIVNQDWFAFWATNKKHIEPTAARYTAIDDSGRVPVTIIGAREGVISEDKPKHAKYDLGNKKIVFSKSVIMEQADAQSFAQDEEITLMNWGNAIVRKISHSINPLEMAKHGLKTVTGLELELHLQGDVKKTSKKVTWLSNDQELVPIELVDYDYLITKDKLEPEDTLEDFLNPKTESRTKAMADCNVADLKVDDIVQFDRKGFFRIDRAFAHGEPVVAFQIPTACGMLATAAPTAGNESIDDAGFANGGSYNHTQPVHIDRSETITLGLSPNGINVGDSKTLYHDVQTAIEHICPPTGKRCGSNHATFNVYVTSRGLSIYTNSHVRKTITVSVEDSWYDGRSDVYEVLRNTIAAAFERGTYDPGNCVPALTVTIGGKKQVFRDCTTLDYAEVILSGGYRMKVRFGGPRSQYKNLNYDCEREVDDVFVFVRDDVQWKGTPWVYCIGWDLWPRG</sequence>
<feature type="compositionally biased region" description="Low complexity" evidence="15">
    <location>
        <begin position="1273"/>
        <end position="1284"/>
    </location>
</feature>
<dbReference type="InterPro" id="IPR001452">
    <property type="entry name" value="SH3_domain"/>
</dbReference>
<dbReference type="InterPro" id="IPR001412">
    <property type="entry name" value="aa-tRNA-synth_I_CS"/>
</dbReference>
<comment type="subcellular location">
    <subcellularLocation>
        <location evidence="1">Cytoplasm</location>
    </subcellularLocation>
</comment>
<evidence type="ECO:0000256" key="10">
    <source>
        <dbReference type="ARBA" id="ARBA00022917"/>
    </source>
</evidence>
<feature type="compositionally biased region" description="Low complexity" evidence="15">
    <location>
        <begin position="603"/>
        <end position="620"/>
    </location>
</feature>
<dbReference type="GO" id="GO:0005524">
    <property type="term" value="F:ATP binding"/>
    <property type="evidence" value="ECO:0007669"/>
    <property type="project" value="UniProtKB-KW"/>
</dbReference>
<dbReference type="SUPFAM" id="SSF47616">
    <property type="entry name" value="GST C-terminal domain-like"/>
    <property type="match status" value="1"/>
</dbReference>
<dbReference type="InterPro" id="IPR035553">
    <property type="entry name" value="Cyk3_SH3"/>
</dbReference>
<dbReference type="Pfam" id="PF24584">
    <property type="entry name" value="Ig_CYK3_C"/>
    <property type="match status" value="2"/>
</dbReference>
<dbReference type="InterPro" id="IPR036282">
    <property type="entry name" value="Glutathione-S-Trfase_C_sf"/>
</dbReference>
<feature type="domain" description="SH3" evidence="16">
    <location>
        <begin position="10"/>
        <end position="72"/>
    </location>
</feature>
<dbReference type="PROSITE" id="PS50002">
    <property type="entry name" value="SH3"/>
    <property type="match status" value="1"/>
</dbReference>
<dbReference type="FunFam" id="3.10.620.30:FF:000005">
    <property type="entry name" value="SH3 domain protein (Cyk3), putative"/>
    <property type="match status" value="1"/>
</dbReference>
<dbReference type="FunFam" id="2.30.30.40:FF:000168">
    <property type="entry name" value="SH3 domain protein (Cyk3)"/>
    <property type="match status" value="1"/>
</dbReference>
<evidence type="ECO:0000256" key="3">
    <source>
        <dbReference type="ARBA" id="ARBA00012835"/>
    </source>
</evidence>
<dbReference type="FunFam" id="1.10.1160.10:FF:000001">
    <property type="entry name" value="Glutamine--tRNA ligase"/>
    <property type="match status" value="1"/>
</dbReference>
<keyword evidence="4 14" id="KW-0728">SH3 domain</keyword>
<dbReference type="PANTHER" id="PTHR43097">
    <property type="entry name" value="GLUTAMINE-TRNA LIGASE"/>
    <property type="match status" value="1"/>
</dbReference>
<dbReference type="GO" id="GO:0017102">
    <property type="term" value="C:methionyl glutamyl tRNA synthetase complex"/>
    <property type="evidence" value="ECO:0007669"/>
    <property type="project" value="TreeGrafter"/>
</dbReference>
<dbReference type="GO" id="GO:0004818">
    <property type="term" value="F:glutamate-tRNA ligase activity"/>
    <property type="evidence" value="ECO:0007669"/>
    <property type="project" value="UniProtKB-EC"/>
</dbReference>
<feature type="compositionally biased region" description="Pro residues" evidence="15">
    <location>
        <begin position="403"/>
        <end position="412"/>
    </location>
</feature>
<feature type="compositionally biased region" description="Polar residues" evidence="15">
    <location>
        <begin position="734"/>
        <end position="747"/>
    </location>
</feature>
<dbReference type="InterPro" id="IPR038765">
    <property type="entry name" value="Papain-like_cys_pep_sf"/>
</dbReference>
<evidence type="ECO:0000313" key="17">
    <source>
        <dbReference type="EMBL" id="KAF7680309.1"/>
    </source>
</evidence>
<dbReference type="Gene3D" id="3.90.800.10">
    <property type="entry name" value="Glutamyl-tRNA Synthetase, Domain 3"/>
    <property type="match status" value="1"/>
</dbReference>
<feature type="region of interest" description="Disordered" evidence="15">
    <location>
        <begin position="80"/>
        <end position="106"/>
    </location>
</feature>
<dbReference type="Gene3D" id="2.40.240.10">
    <property type="entry name" value="Ribosomal Protein L25, Chain P"/>
    <property type="match status" value="1"/>
</dbReference>
<dbReference type="Pfam" id="PF00749">
    <property type="entry name" value="tRNA-synt_1c"/>
    <property type="match status" value="1"/>
</dbReference>
<dbReference type="Pfam" id="PF07653">
    <property type="entry name" value="SH3_2"/>
    <property type="match status" value="1"/>
</dbReference>
<evidence type="ECO:0000256" key="7">
    <source>
        <dbReference type="ARBA" id="ARBA00022598"/>
    </source>
</evidence>
<evidence type="ECO:0000256" key="8">
    <source>
        <dbReference type="ARBA" id="ARBA00022741"/>
    </source>
</evidence>
<dbReference type="InterPro" id="IPR000924">
    <property type="entry name" value="Glu/Gln-tRNA-synth"/>
</dbReference>
<comment type="similarity">
    <text evidence="2">Belongs to the class-I aminoacyl-tRNA synthetase family. Glutamate--tRNA ligase type 2 subfamily.</text>
</comment>
<evidence type="ECO:0000256" key="2">
    <source>
        <dbReference type="ARBA" id="ARBA00008927"/>
    </source>
</evidence>
<dbReference type="SUPFAM" id="SSF50044">
    <property type="entry name" value="SH3-domain"/>
    <property type="match status" value="1"/>
</dbReference>
<feature type="compositionally biased region" description="Polar residues" evidence="15">
    <location>
        <begin position="85"/>
        <end position="94"/>
    </location>
</feature>
<keyword evidence="9" id="KW-0067">ATP-binding</keyword>
<gene>
    <name evidence="17" type="ORF">GT037_001960</name>
</gene>
<keyword evidence="10" id="KW-0648">Protein biosynthesis</keyword>
<feature type="compositionally biased region" description="Polar residues" evidence="15">
    <location>
        <begin position="621"/>
        <end position="636"/>
    </location>
</feature>
<evidence type="ECO:0000256" key="14">
    <source>
        <dbReference type="PROSITE-ProRule" id="PRU00192"/>
    </source>
</evidence>
<dbReference type="FunFam" id="3.40.50.620:FF:000037">
    <property type="entry name" value="Glutamine--tRNA ligase cytoplasmic"/>
    <property type="match status" value="1"/>
</dbReference>
<keyword evidence="7" id="KW-0436">Ligase</keyword>
<dbReference type="InterPro" id="IPR014729">
    <property type="entry name" value="Rossmann-like_a/b/a_fold"/>
</dbReference>
<dbReference type="InterPro" id="IPR020059">
    <property type="entry name" value="Glu/Gln-tRNA-synth_Ib_codon-bd"/>
</dbReference>